<evidence type="ECO:0000313" key="3">
    <source>
        <dbReference type="EMBL" id="EJK63536.1"/>
    </source>
</evidence>
<dbReference type="Gene3D" id="3.50.50.60">
    <property type="entry name" value="FAD/NAD(P)-binding domain"/>
    <property type="match status" value="2"/>
</dbReference>
<organism evidence="3 4">
    <name type="scientific">Thalassiosira oceanica</name>
    <name type="common">Marine diatom</name>
    <dbReference type="NCBI Taxonomy" id="159749"/>
    <lineage>
        <taxon>Eukaryota</taxon>
        <taxon>Sar</taxon>
        <taxon>Stramenopiles</taxon>
        <taxon>Ochrophyta</taxon>
        <taxon>Bacillariophyta</taxon>
        <taxon>Coscinodiscophyceae</taxon>
        <taxon>Thalassiosirophycidae</taxon>
        <taxon>Thalassiosirales</taxon>
        <taxon>Thalassiosiraceae</taxon>
        <taxon>Thalassiosira</taxon>
    </lineage>
</organism>
<gene>
    <name evidence="3" type="ORF">THAOC_15795</name>
</gene>
<keyword evidence="4" id="KW-1185">Reference proteome</keyword>
<dbReference type="GO" id="GO:0050660">
    <property type="term" value="F:flavin adenine dinucleotide binding"/>
    <property type="evidence" value="ECO:0007669"/>
    <property type="project" value="TreeGrafter"/>
</dbReference>
<dbReference type="OrthoDB" id="66881at2759"/>
<dbReference type="Pfam" id="PF13738">
    <property type="entry name" value="Pyr_redox_3"/>
    <property type="match status" value="3"/>
</dbReference>
<dbReference type="InterPro" id="IPR050982">
    <property type="entry name" value="Auxin_biosynth/cation_transpt"/>
</dbReference>
<feature type="domain" description="Nudix hydrolase" evidence="2">
    <location>
        <begin position="327"/>
        <end position="441"/>
    </location>
</feature>
<dbReference type="eggNOG" id="ENOG502RT04">
    <property type="taxonomic scope" value="Eukaryota"/>
</dbReference>
<dbReference type="InterPro" id="IPR036188">
    <property type="entry name" value="FAD/NAD-bd_sf"/>
</dbReference>
<protein>
    <recommendedName>
        <fullName evidence="2">Nudix hydrolase domain-containing protein</fullName>
    </recommendedName>
</protein>
<keyword evidence="1" id="KW-0560">Oxidoreductase</keyword>
<sequence length="1106" mass="120260">MSRKSKEDKSGWAVPQLHVFSGDYCPFKPPRDGSPIRGPDVLVLLTRTPLERDGRHVMRPLAPLGQSLLLGPARQFNHFVIVDVTPMLTPPEQDGPLAPSDGQQHDPTDAIRKENETREPAKGFGKSLLRLVQRLGLEDVTLAAEGELCPVLLKILENAGGPALSADVWLIRPVLSARFVNNVLAPMGNGNGKAGGRRSRVHAVFDDEASRDRRLGMIRHAFPEGEGRVLSDGLPRGVGGDGDILMRVFGDASADGGEPGEYDPDSCDEVGRKLFLSEVKVEMDRHSKQYERTSEDVTDALVRVVEDVSGNGEALPSDVDWTKCETHVGALVLRGNRCLLARSLKGRWKGMRIPSVVAAEGESDHDAAARAVVEHTGVDPGEVRELPLLSTVNVYGPNGREIILRLVPVYAVSPPPDGPLENQDMEDNETTYDWYTLANAERRLDEQSIAGLQSISLSLVEAAKVGLLPNRWGGVFGQELSVSMGWAGAAADDDALPRRRPLLSVGEAPAEVADPCAEIMEGLTPVEKRLAKSKSLLEALDFDQAVFEATAVLSCVPPLPVIAGAAYVRGKAILARATREMAKIGEASPQYIFDSALSAFELSAKLNPDCEETQGEIEKLSLFLKALSEMKSKSDEDKVAAPDYEVIIVGAGCSGVGIALMLTETFGLNKDQVLMIERGPEVGHSFRQWPKEMRFISPSFNQQGWSDSFDLNSSEGPVNALNARGSFFRELTITICTVSYGTSPAFSLHSEHPSGVEYAKYLSAIAKTNELRCKFNTEVCAVTKADESQDENADNPPTLFSVTVHAHEEKNVDEEDAKETLTARYVVWAAGEFQYANKEASGLRGAHLCMHNSEVDSWHDVIGDDMVVIGGYESGVDACYNLAKANKKVSLLASTPCWDTKTTDPSTELAPYTASRLREVCSPQFEGNRPKLYAPLRVIEVEESREGYVVTAEWLHTEEKVEAPLRTKKLISADDTGAGPPGTKLFLKTKNQPILATGFEGSVKAAASHLFEFGDASTGCLGNAPILTLEDESTKVPGIFLVGPQVRHDKLSFCFVYKFRQRFGVVANAICQRLGMETSQAVLTCRDNNMYLDKFDSCGDTCGEVC</sequence>
<dbReference type="SUPFAM" id="SSF51905">
    <property type="entry name" value="FAD/NAD(P)-binding domain"/>
    <property type="match status" value="1"/>
</dbReference>
<comment type="caution">
    <text evidence="3">The sequence shown here is derived from an EMBL/GenBank/DDBJ whole genome shotgun (WGS) entry which is preliminary data.</text>
</comment>
<accession>K0SR59</accession>
<proteinExistence type="predicted"/>
<dbReference type="EMBL" id="AGNL01018181">
    <property type="protein sequence ID" value="EJK63536.1"/>
    <property type="molecule type" value="Genomic_DNA"/>
</dbReference>
<dbReference type="PANTHER" id="PTHR43539:SF89">
    <property type="entry name" value="NAD(P)-BINDING DOMAIN-CONTAINING PROTEIN"/>
    <property type="match status" value="1"/>
</dbReference>
<evidence type="ECO:0000256" key="1">
    <source>
        <dbReference type="ARBA" id="ARBA00023002"/>
    </source>
</evidence>
<dbReference type="Gene3D" id="3.90.79.10">
    <property type="entry name" value="Nucleoside Triphosphate Pyrophosphohydrolase"/>
    <property type="match status" value="1"/>
</dbReference>
<dbReference type="GO" id="GO:0004497">
    <property type="term" value="F:monooxygenase activity"/>
    <property type="evidence" value="ECO:0007669"/>
    <property type="project" value="TreeGrafter"/>
</dbReference>
<reference evidence="3 4" key="1">
    <citation type="journal article" date="2012" name="Genome Biol.">
        <title>Genome and low-iron response of an oceanic diatom adapted to chronic iron limitation.</title>
        <authorList>
            <person name="Lommer M."/>
            <person name="Specht M."/>
            <person name="Roy A.S."/>
            <person name="Kraemer L."/>
            <person name="Andreson R."/>
            <person name="Gutowska M.A."/>
            <person name="Wolf J."/>
            <person name="Bergner S.V."/>
            <person name="Schilhabel M.B."/>
            <person name="Klostermeier U.C."/>
            <person name="Beiko R.G."/>
            <person name="Rosenstiel P."/>
            <person name="Hippler M."/>
            <person name="Laroche J."/>
        </authorList>
    </citation>
    <scope>NUCLEOTIDE SEQUENCE [LARGE SCALE GENOMIC DNA]</scope>
    <source>
        <strain evidence="3 4">CCMP1005</strain>
    </source>
</reference>
<dbReference type="InterPro" id="IPR000086">
    <property type="entry name" value="NUDIX_hydrolase_dom"/>
</dbReference>
<dbReference type="PRINTS" id="PR00368">
    <property type="entry name" value="FADPNR"/>
</dbReference>
<dbReference type="Proteomes" id="UP000266841">
    <property type="component" value="Unassembled WGS sequence"/>
</dbReference>
<dbReference type="AlphaFoldDB" id="K0SR59"/>
<evidence type="ECO:0000259" key="2">
    <source>
        <dbReference type="Pfam" id="PF00293"/>
    </source>
</evidence>
<dbReference type="Pfam" id="PF00293">
    <property type="entry name" value="NUDIX"/>
    <property type="match status" value="1"/>
</dbReference>
<name>K0SR59_THAOC</name>
<evidence type="ECO:0000313" key="4">
    <source>
        <dbReference type="Proteomes" id="UP000266841"/>
    </source>
</evidence>
<dbReference type="PANTHER" id="PTHR43539">
    <property type="entry name" value="FLAVIN-BINDING MONOOXYGENASE-LIKE PROTEIN (AFU_ORTHOLOGUE AFUA_4G09220)"/>
    <property type="match status" value="1"/>
</dbReference>
<dbReference type="SUPFAM" id="SSF55811">
    <property type="entry name" value="Nudix"/>
    <property type="match status" value="1"/>
</dbReference>
<dbReference type="InterPro" id="IPR015797">
    <property type="entry name" value="NUDIX_hydrolase-like_dom_sf"/>
</dbReference>